<gene>
    <name evidence="2" type="ORF">SAMN05216302_100636</name>
</gene>
<dbReference type="Proteomes" id="UP000199533">
    <property type="component" value="Unassembled WGS sequence"/>
</dbReference>
<feature type="transmembrane region" description="Helical" evidence="1">
    <location>
        <begin position="21"/>
        <end position="40"/>
    </location>
</feature>
<dbReference type="STRING" id="52441.SAMN05216302_100636"/>
<keyword evidence="1" id="KW-0812">Transmembrane</keyword>
<dbReference type="InterPro" id="IPR052534">
    <property type="entry name" value="Extracell_DNA_Util/SecSys_Comp"/>
</dbReference>
<dbReference type="AlphaFoldDB" id="A0A1I3ZDT3"/>
<sequence length="195" mass="22466">MIKINLLPHRELKRKTRQQQFAVFAGIVCAFALITIWGVHNIFVGKIEYQNGRNQYLNNHIAILDRQIVEIRNIKNQTQELLARKSVVETLQGNRSEVVYLLDQLVRLLPDGVYLKSVKQERHSINLTGYAQSNAWVSTLMRNLESSPWLESPALIEIKAVTVNNVRQNEFNLNIKLKSSIDDNDEINSNNFNVL</sequence>
<reference evidence="3" key="1">
    <citation type="submission" date="2016-10" db="EMBL/GenBank/DDBJ databases">
        <authorList>
            <person name="Varghese N."/>
            <person name="Submissions S."/>
        </authorList>
    </citation>
    <scope>NUCLEOTIDE SEQUENCE [LARGE SCALE GENOMIC DNA]</scope>
    <source>
        <strain evidence="3">Nm69</strain>
    </source>
</reference>
<evidence type="ECO:0000256" key="1">
    <source>
        <dbReference type="SAM" id="Phobius"/>
    </source>
</evidence>
<proteinExistence type="predicted"/>
<keyword evidence="3" id="KW-1185">Reference proteome</keyword>
<evidence type="ECO:0000313" key="2">
    <source>
        <dbReference type="EMBL" id="SFK42145.1"/>
    </source>
</evidence>
<name>A0A1I3ZDT3_9PROT</name>
<dbReference type="GO" id="GO:0043107">
    <property type="term" value="P:type IV pilus-dependent motility"/>
    <property type="evidence" value="ECO:0007669"/>
    <property type="project" value="TreeGrafter"/>
</dbReference>
<protein>
    <submittedName>
        <fullName evidence="2">Type IV pilus assembly protein PilN</fullName>
    </submittedName>
</protein>
<dbReference type="EMBL" id="FOSP01000006">
    <property type="protein sequence ID" value="SFK42145.1"/>
    <property type="molecule type" value="Genomic_DNA"/>
</dbReference>
<dbReference type="PANTHER" id="PTHR40278:SF2">
    <property type="entry name" value="TYPE IV PILUS INNER MEMBRANE COMPONENT PILN"/>
    <property type="match status" value="1"/>
</dbReference>
<keyword evidence="1" id="KW-0472">Membrane</keyword>
<evidence type="ECO:0000313" key="3">
    <source>
        <dbReference type="Proteomes" id="UP000199533"/>
    </source>
</evidence>
<dbReference type="Pfam" id="PF05137">
    <property type="entry name" value="PilN"/>
    <property type="match status" value="1"/>
</dbReference>
<keyword evidence="1" id="KW-1133">Transmembrane helix</keyword>
<dbReference type="InterPro" id="IPR007813">
    <property type="entry name" value="PilN"/>
</dbReference>
<dbReference type="OrthoDB" id="5296173at2"/>
<dbReference type="PANTHER" id="PTHR40278">
    <property type="entry name" value="DNA UTILIZATION PROTEIN HOFN"/>
    <property type="match status" value="1"/>
</dbReference>
<dbReference type="RefSeq" id="WP_090697817.1">
    <property type="nucleotide sequence ID" value="NZ_FOSP01000006.1"/>
</dbReference>
<accession>A0A1I3ZDT3</accession>
<dbReference type="GO" id="GO:0043683">
    <property type="term" value="P:type IV pilus assembly"/>
    <property type="evidence" value="ECO:0007669"/>
    <property type="project" value="TreeGrafter"/>
</dbReference>
<organism evidence="2 3">
    <name type="scientific">Nitrosomonas aestuarii</name>
    <dbReference type="NCBI Taxonomy" id="52441"/>
    <lineage>
        <taxon>Bacteria</taxon>
        <taxon>Pseudomonadati</taxon>
        <taxon>Pseudomonadota</taxon>
        <taxon>Betaproteobacteria</taxon>
        <taxon>Nitrosomonadales</taxon>
        <taxon>Nitrosomonadaceae</taxon>
        <taxon>Nitrosomonas</taxon>
    </lineage>
</organism>